<dbReference type="EMBL" id="JQ269598">
    <property type="protein sequence ID" value="AFA54855.1"/>
    <property type="molecule type" value="Genomic_DNA"/>
</dbReference>
<sequence>MVCFVLIMAMTVVAFCSVGQAQGSKQEDSSTLGLGSSRAQAADTQQLSSAQRASGVADASSSVDGVTVTEAADATEATQRSITVKDPDPVVVPIAVDETNALAKQKANEVCTLDPLPTAPRVAPDVNDGTWQSGIASAYSIETNDDGQGNFGVTNTASGIALTHQSVTVAVPEDKAYLVGSICEICYNGKVVIATVTDTGGFAKYGRALDLAPGVYKAFGANSYTDWGTRNVYYRFI</sequence>
<keyword evidence="3" id="KW-0449">Lipoprotein</keyword>
<protein>
    <submittedName>
        <fullName evidence="3">Lipoprotein A</fullName>
    </submittedName>
</protein>
<evidence type="ECO:0000256" key="1">
    <source>
        <dbReference type="SAM" id="MobiDB-lite"/>
    </source>
</evidence>
<dbReference type="Gene3D" id="2.40.40.10">
    <property type="entry name" value="RlpA-like domain"/>
    <property type="match status" value="1"/>
</dbReference>
<proteinExistence type="predicted"/>
<name>H6WNS4_9ACTN</name>
<keyword evidence="2" id="KW-0732">Signal</keyword>
<dbReference type="AlphaFoldDB" id="H6WNS4"/>
<feature type="chain" id="PRO_5003607859" evidence="2">
    <location>
        <begin position="22"/>
        <end position="237"/>
    </location>
</feature>
<dbReference type="InterPro" id="IPR036908">
    <property type="entry name" value="RlpA-like_sf"/>
</dbReference>
<feature type="region of interest" description="Disordered" evidence="1">
    <location>
        <begin position="26"/>
        <end position="64"/>
    </location>
</feature>
<accession>H6WNS4</accession>
<dbReference type="SUPFAM" id="SSF50685">
    <property type="entry name" value="Barwin-like endoglucanases"/>
    <property type="match status" value="1"/>
</dbReference>
<feature type="signal peptide" evidence="2">
    <location>
        <begin position="1"/>
        <end position="21"/>
    </location>
</feature>
<evidence type="ECO:0000256" key="2">
    <source>
        <dbReference type="SAM" id="SignalP"/>
    </source>
</evidence>
<reference evidence="3" key="1">
    <citation type="journal article" date="2012" name="ISME J.">
        <title>Functional metagenomics reveals novel salt tolerance loci from the human gut microbiome.</title>
        <authorList>
            <person name="Culligan E.P."/>
            <person name="Sleator R.D."/>
            <person name="Marchesi J.R."/>
            <person name="Hill C."/>
        </authorList>
    </citation>
    <scope>NUCLEOTIDE SEQUENCE</scope>
</reference>
<feature type="compositionally biased region" description="Polar residues" evidence="1">
    <location>
        <begin position="26"/>
        <end position="52"/>
    </location>
</feature>
<organism evidence="3">
    <name type="scientific">uncultured Eggerthella sp. SMG5</name>
    <dbReference type="NCBI Taxonomy" id="1131820"/>
    <lineage>
        <taxon>Bacteria</taxon>
        <taxon>Bacillati</taxon>
        <taxon>Actinomycetota</taxon>
        <taxon>Coriobacteriia</taxon>
        <taxon>Eggerthellales</taxon>
        <taxon>Eggerthellaceae</taxon>
        <taxon>Eggerthella</taxon>
        <taxon>environmental samples</taxon>
    </lineage>
</organism>
<evidence type="ECO:0000313" key="3">
    <source>
        <dbReference type="EMBL" id="AFA54855.1"/>
    </source>
</evidence>
<feature type="compositionally biased region" description="Low complexity" evidence="1">
    <location>
        <begin position="54"/>
        <end position="64"/>
    </location>
</feature>